<keyword evidence="7" id="KW-1185">Reference proteome</keyword>
<evidence type="ECO:0000256" key="2">
    <source>
        <dbReference type="ARBA" id="ARBA00022723"/>
    </source>
</evidence>
<protein>
    <submittedName>
        <fullName evidence="6">C-type cytochrome</fullName>
    </submittedName>
</protein>
<comment type="caution">
    <text evidence="6">The sequence shown here is derived from an EMBL/GenBank/DDBJ whole genome shotgun (WGS) entry which is preliminary data.</text>
</comment>
<organism evidence="6 7">
    <name type="scientific">Algoriphagus jejuensis</name>
    <dbReference type="NCBI Taxonomy" id="419934"/>
    <lineage>
        <taxon>Bacteria</taxon>
        <taxon>Pseudomonadati</taxon>
        <taxon>Bacteroidota</taxon>
        <taxon>Cytophagia</taxon>
        <taxon>Cytophagales</taxon>
        <taxon>Cyclobacteriaceae</taxon>
        <taxon>Algoriphagus</taxon>
    </lineage>
</organism>
<dbReference type="EMBL" id="BAAAFI010000047">
    <property type="protein sequence ID" value="GAA0880791.1"/>
    <property type="molecule type" value="Genomic_DNA"/>
</dbReference>
<dbReference type="Proteomes" id="UP001500469">
    <property type="component" value="Unassembled WGS sequence"/>
</dbReference>
<dbReference type="SUPFAM" id="SSF63829">
    <property type="entry name" value="Calcium-dependent phosphotriesterase"/>
    <property type="match status" value="1"/>
</dbReference>
<proteinExistence type="predicted"/>
<keyword evidence="1 4" id="KW-0349">Heme</keyword>
<evidence type="ECO:0000256" key="4">
    <source>
        <dbReference type="PROSITE-ProRule" id="PRU00433"/>
    </source>
</evidence>
<keyword evidence="3 4" id="KW-0408">Iron</keyword>
<dbReference type="SUPFAM" id="SSF46626">
    <property type="entry name" value="Cytochrome c"/>
    <property type="match status" value="1"/>
</dbReference>
<keyword evidence="2 4" id="KW-0479">Metal-binding</keyword>
<dbReference type="PANTHER" id="PTHR33546:SF1">
    <property type="entry name" value="LARGE, MULTIFUNCTIONAL SECRETED PROTEIN"/>
    <property type="match status" value="1"/>
</dbReference>
<dbReference type="InterPro" id="IPR036909">
    <property type="entry name" value="Cyt_c-like_dom_sf"/>
</dbReference>
<evidence type="ECO:0000313" key="6">
    <source>
        <dbReference type="EMBL" id="GAA0880791.1"/>
    </source>
</evidence>
<dbReference type="InterPro" id="IPR046476">
    <property type="entry name" value="DUF6797"/>
</dbReference>
<evidence type="ECO:0000313" key="7">
    <source>
        <dbReference type="Proteomes" id="UP001500469"/>
    </source>
</evidence>
<dbReference type="RefSeq" id="WP_343854339.1">
    <property type="nucleotide sequence ID" value="NZ_BAAAFI010000047.1"/>
</dbReference>
<dbReference type="PANTHER" id="PTHR33546">
    <property type="entry name" value="LARGE, MULTIFUNCTIONAL SECRETED PROTEIN-RELATED"/>
    <property type="match status" value="1"/>
</dbReference>
<dbReference type="Gene3D" id="1.10.760.10">
    <property type="entry name" value="Cytochrome c-like domain"/>
    <property type="match status" value="1"/>
</dbReference>
<reference evidence="7" key="1">
    <citation type="journal article" date="2019" name="Int. J. Syst. Evol. Microbiol.">
        <title>The Global Catalogue of Microorganisms (GCM) 10K type strain sequencing project: providing services to taxonomists for standard genome sequencing and annotation.</title>
        <authorList>
            <consortium name="The Broad Institute Genomics Platform"/>
            <consortium name="The Broad Institute Genome Sequencing Center for Infectious Disease"/>
            <person name="Wu L."/>
            <person name="Ma J."/>
        </authorList>
    </citation>
    <scope>NUCLEOTIDE SEQUENCE [LARGE SCALE GENOMIC DNA]</scope>
    <source>
        <strain evidence="7">JCM 16112</strain>
    </source>
</reference>
<gene>
    <name evidence="6" type="ORF">GCM10009119_37610</name>
</gene>
<feature type="domain" description="Cytochrome c" evidence="5">
    <location>
        <begin position="63"/>
        <end position="142"/>
    </location>
</feature>
<evidence type="ECO:0000259" key="5">
    <source>
        <dbReference type="PROSITE" id="PS51007"/>
    </source>
</evidence>
<dbReference type="Pfam" id="PF20601">
    <property type="entry name" value="DUF6797"/>
    <property type="match status" value="1"/>
</dbReference>
<dbReference type="InterPro" id="IPR009056">
    <property type="entry name" value="Cyt_c-like_dom"/>
</dbReference>
<sequence length="908" mass="101424">MNKILLGLKSLLVLAVVYGCGPAKQDGAEANVSFTLQESDLPDYEKNIDHSGLINALGDRHGESIRTGEHIYNNVCFNCHGNPEQVGSIPTAFKFWEDTFKVGKDPYSIYQTLTRGYGSMPPQVNLTPVEKYDIINYLRETFLQKDNPEQYFDIDSAYLAGLPTGSTKGPEPKEFKPWAEMDYGNFLINTYELVGIGAPERERSTGPVQPLKDENFVNNNFAYKGIAVRLDQGEGGVAAGNAWMIFDHDLLRVAGAWTGEGFIDWEAILFNGKHNISPRTVGDLHFENPVVPAWANPATGSFEDPRFMARDKRRFGPLPREWAHYKGLYQFNDRVIVSYTVGKSRILETFGLETTADQPVFTRTLNISPSDKPLKMRVAPKGTSVALVGEGAVLKEQGGFVVMEVAPSQAAKIKLLMGKPGMTGLQTYAQTSSAPESLELLTKGAPARYPQRLTSEITQGTQDGPFQVDIMNPPFDSPWKNQFRLSGLDFYKDTNKGVICSTDGDVWLVEGFTENTGKLSWQRIASGMFQPLGIKVIDEEIFVICRDQLVKLHDFNGDNETDFYESFNNDHQVTDHFHEFAMGLQVDKEGNFYYAKSARHAREALVPQHGTLIKVSKDGLKTEIIATGFRAANGVCINPDGTFIVTDQEGHWNPMNRINWVKKGGFYGNMFGYNPPTDSTESGMEQPLVWVERDRDQSPSELLWVDSKKWGALNGKLLNLSYGYGKVFVVPFEKLGDQVQGGIFELPVPRFSTGVMRGRFNPGDGQLYLCGLSAWGSTQPQLGGLYRIRKVEKPMTIPVGIHATKYGMKLSFTDLLDAGSVQDISHYTVKTWDLLRSRKYGSKHYNEQTLTVTKAELDKDKKTIKLTIPDIKPTWGMEIQYEIKNKEGSTVEGLVQNTIHQLGEDSAW</sequence>
<evidence type="ECO:0000256" key="1">
    <source>
        <dbReference type="ARBA" id="ARBA00022617"/>
    </source>
</evidence>
<dbReference type="PROSITE" id="PS51007">
    <property type="entry name" value="CYTC"/>
    <property type="match status" value="1"/>
</dbReference>
<dbReference type="InterPro" id="IPR011042">
    <property type="entry name" value="6-blade_b-propeller_TolB-like"/>
</dbReference>
<dbReference type="Gene3D" id="2.120.10.30">
    <property type="entry name" value="TolB, C-terminal domain"/>
    <property type="match status" value="1"/>
</dbReference>
<evidence type="ECO:0000256" key="3">
    <source>
        <dbReference type="ARBA" id="ARBA00023004"/>
    </source>
</evidence>
<name>A0ABP3YKK2_9BACT</name>
<dbReference type="PROSITE" id="PS51257">
    <property type="entry name" value="PROKAR_LIPOPROTEIN"/>
    <property type="match status" value="1"/>
</dbReference>
<accession>A0ABP3YKK2</accession>
<dbReference type="Pfam" id="PF13442">
    <property type="entry name" value="Cytochrome_CBB3"/>
    <property type="match status" value="1"/>
</dbReference>